<organism evidence="10 11">
    <name type="scientific">Propionibacterium australiense</name>
    <dbReference type="NCBI Taxonomy" id="119981"/>
    <lineage>
        <taxon>Bacteria</taxon>
        <taxon>Bacillati</taxon>
        <taxon>Actinomycetota</taxon>
        <taxon>Actinomycetes</taxon>
        <taxon>Propionibacteriales</taxon>
        <taxon>Propionibacteriaceae</taxon>
        <taxon>Propionibacterium</taxon>
    </lineage>
</organism>
<dbReference type="SMART" id="SM00220">
    <property type="entry name" value="S_TKc"/>
    <property type="match status" value="1"/>
</dbReference>
<accession>A0A383S777</accession>
<dbReference type="GO" id="GO:0004674">
    <property type="term" value="F:protein serine/threonine kinase activity"/>
    <property type="evidence" value="ECO:0007669"/>
    <property type="project" value="UniProtKB-KW"/>
</dbReference>
<dbReference type="InterPro" id="IPR011009">
    <property type="entry name" value="Kinase-like_dom_sf"/>
</dbReference>
<keyword evidence="3 10" id="KW-0808">Transferase</keyword>
<feature type="compositionally biased region" description="Low complexity" evidence="7">
    <location>
        <begin position="412"/>
        <end position="422"/>
    </location>
</feature>
<dbReference type="InterPro" id="IPR000719">
    <property type="entry name" value="Prot_kinase_dom"/>
</dbReference>
<name>A0A383S777_9ACTN</name>
<evidence type="ECO:0000259" key="9">
    <source>
        <dbReference type="PROSITE" id="PS50011"/>
    </source>
</evidence>
<dbReference type="EC" id="2.7.11.1" evidence="1"/>
<sequence>MTTHSPDEPLGSRYRLVSHINDGAMGEVWRAKDAEGHLFAAKILRPDISGNSEMVKRFVAERNLLLSVDHPNVVGVHDLVVEGETLAIIMDIVEGPDLRQMLKAAGTFTQSDAALVCAELAEGLQAIHEQHIVHRDMKPANVLVDETGTELVPRITDFGVSRLTETGLGAANPTMVAGTPHYMAPELLMNQTPTPASDLYSLGIMLYELATGVTPFADRNPAAAMQAQLSFDPGRPDGLDDRIWDILVWLTRKDPSRRPESAAQAAHALREASDQTLELPALTPLRTPPPPVPVDAPSNTVLAPGLAATMLGSGTGQSTGASGWASGAATTGTPAWPVTNANGLSAIGFPHVQPGYPPNGVSQSVPGQKPGRGGGVKTAIIIALATLLVAAIVIGIVLFKDRDNAEEPASPEPSTSATSETPTPTPTPTPSVDERTHALNELNDARSRSMQNLVLDGRWVLQIDSKYEGIYDPQQTTADGSHTFTLPDIYDRYQENVQYAAAHGIHSMLLLKGGDFGKQIFSLPEDTWVTIADPGGIDSYDAGLAVCSSLYPNLSGDALLNSCLPRQLTVPHG</sequence>
<dbReference type="GO" id="GO:0005524">
    <property type="term" value="F:ATP binding"/>
    <property type="evidence" value="ECO:0007669"/>
    <property type="project" value="UniProtKB-KW"/>
</dbReference>
<dbReference type="PROSITE" id="PS50011">
    <property type="entry name" value="PROTEIN_KINASE_DOM"/>
    <property type="match status" value="1"/>
</dbReference>
<keyword evidence="8" id="KW-1133">Transmembrane helix</keyword>
<dbReference type="Gene3D" id="3.30.200.20">
    <property type="entry name" value="Phosphorylase Kinase, domain 1"/>
    <property type="match status" value="1"/>
</dbReference>
<evidence type="ECO:0000256" key="6">
    <source>
        <dbReference type="ARBA" id="ARBA00022840"/>
    </source>
</evidence>
<keyword evidence="8" id="KW-0812">Transmembrane</keyword>
<evidence type="ECO:0000256" key="3">
    <source>
        <dbReference type="ARBA" id="ARBA00022679"/>
    </source>
</evidence>
<dbReference type="AlphaFoldDB" id="A0A383S777"/>
<dbReference type="EMBL" id="UNQJ01000013">
    <property type="protein sequence ID" value="SYZ33865.1"/>
    <property type="molecule type" value="Genomic_DNA"/>
</dbReference>
<dbReference type="RefSeq" id="WP_126464275.1">
    <property type="nucleotide sequence ID" value="NZ_LR134442.1"/>
</dbReference>
<reference evidence="11" key="1">
    <citation type="submission" date="2018-08" db="EMBL/GenBank/DDBJ databases">
        <authorList>
            <person name="Hornung B."/>
        </authorList>
    </citation>
    <scope>NUCLEOTIDE SEQUENCE [LARGE SCALE GENOMIC DNA]</scope>
</reference>
<evidence type="ECO:0000256" key="5">
    <source>
        <dbReference type="ARBA" id="ARBA00022777"/>
    </source>
</evidence>
<evidence type="ECO:0000313" key="10">
    <source>
        <dbReference type="EMBL" id="SYZ33865.1"/>
    </source>
</evidence>
<keyword evidence="6" id="KW-0067">ATP-binding</keyword>
<dbReference type="OrthoDB" id="9762169at2"/>
<keyword evidence="8" id="KW-0472">Membrane</keyword>
<evidence type="ECO:0000256" key="4">
    <source>
        <dbReference type="ARBA" id="ARBA00022741"/>
    </source>
</evidence>
<evidence type="ECO:0000256" key="8">
    <source>
        <dbReference type="SAM" id="Phobius"/>
    </source>
</evidence>
<protein>
    <recommendedName>
        <fullName evidence="1">non-specific serine/threonine protein kinase</fullName>
        <ecNumber evidence="1">2.7.11.1</ecNumber>
    </recommendedName>
</protein>
<dbReference type="Gene3D" id="1.10.510.10">
    <property type="entry name" value="Transferase(Phosphotransferase) domain 1"/>
    <property type="match status" value="1"/>
</dbReference>
<dbReference type="PANTHER" id="PTHR43289">
    <property type="entry name" value="MITOGEN-ACTIVATED PROTEIN KINASE KINASE KINASE 20-RELATED"/>
    <property type="match status" value="1"/>
</dbReference>
<gene>
    <name evidence="10" type="ORF">PROPAUS_1820</name>
</gene>
<keyword evidence="4" id="KW-0547">Nucleotide-binding</keyword>
<dbReference type="PROSITE" id="PS00108">
    <property type="entry name" value="PROTEIN_KINASE_ST"/>
    <property type="match status" value="1"/>
</dbReference>
<feature type="transmembrane region" description="Helical" evidence="8">
    <location>
        <begin position="379"/>
        <end position="399"/>
    </location>
</feature>
<feature type="domain" description="Protein kinase" evidence="9">
    <location>
        <begin position="14"/>
        <end position="270"/>
    </location>
</feature>
<dbReference type="CDD" id="cd14014">
    <property type="entry name" value="STKc_PknB_like"/>
    <property type="match status" value="1"/>
</dbReference>
<dbReference type="Proteomes" id="UP000263928">
    <property type="component" value="Unassembled WGS sequence"/>
</dbReference>
<proteinExistence type="predicted"/>
<keyword evidence="5 10" id="KW-0418">Kinase</keyword>
<dbReference type="InterPro" id="IPR008271">
    <property type="entry name" value="Ser/Thr_kinase_AS"/>
</dbReference>
<keyword evidence="2 10" id="KW-0723">Serine/threonine-protein kinase</keyword>
<keyword evidence="11" id="KW-1185">Reference proteome</keyword>
<evidence type="ECO:0000256" key="1">
    <source>
        <dbReference type="ARBA" id="ARBA00012513"/>
    </source>
</evidence>
<feature type="region of interest" description="Disordered" evidence="7">
    <location>
        <begin position="255"/>
        <end position="275"/>
    </location>
</feature>
<dbReference type="SUPFAM" id="SSF56112">
    <property type="entry name" value="Protein kinase-like (PK-like)"/>
    <property type="match status" value="1"/>
</dbReference>
<dbReference type="Pfam" id="PF00069">
    <property type="entry name" value="Pkinase"/>
    <property type="match status" value="1"/>
</dbReference>
<evidence type="ECO:0000256" key="7">
    <source>
        <dbReference type="SAM" id="MobiDB-lite"/>
    </source>
</evidence>
<feature type="region of interest" description="Disordered" evidence="7">
    <location>
        <begin position="405"/>
        <end position="434"/>
    </location>
</feature>
<dbReference type="PANTHER" id="PTHR43289:SF6">
    <property type="entry name" value="SERINE_THREONINE-PROTEIN KINASE NEKL-3"/>
    <property type="match status" value="1"/>
</dbReference>
<evidence type="ECO:0000313" key="11">
    <source>
        <dbReference type="Proteomes" id="UP000263928"/>
    </source>
</evidence>
<evidence type="ECO:0000256" key="2">
    <source>
        <dbReference type="ARBA" id="ARBA00022527"/>
    </source>
</evidence>